<dbReference type="EMBL" id="KZ996356">
    <property type="protein sequence ID" value="RKO88993.1"/>
    <property type="molecule type" value="Genomic_DNA"/>
</dbReference>
<dbReference type="GO" id="GO:0019287">
    <property type="term" value="P:isopentenyl diphosphate biosynthetic process, mevalonate pathway"/>
    <property type="evidence" value="ECO:0007669"/>
    <property type="project" value="UniProtKB-UniPathway"/>
</dbReference>
<dbReference type="UniPathway" id="UPA00057">
    <property type="reaction ID" value="UER00099"/>
</dbReference>
<dbReference type="GO" id="GO:0005524">
    <property type="term" value="F:ATP binding"/>
    <property type="evidence" value="ECO:0007669"/>
    <property type="project" value="UniProtKB-KW"/>
</dbReference>
<keyword evidence="9" id="KW-0752">Steroid biosynthesis</keyword>
<dbReference type="InterPro" id="IPR036554">
    <property type="entry name" value="GHMP_kinase_C_sf"/>
</dbReference>
<dbReference type="AlphaFoldDB" id="A0A4P9WBR1"/>
<reference evidence="14" key="1">
    <citation type="journal article" date="2018" name="Nat. Microbiol.">
        <title>Leveraging single-cell genomics to expand the fungal tree of life.</title>
        <authorList>
            <person name="Ahrendt S.R."/>
            <person name="Quandt C.A."/>
            <person name="Ciobanu D."/>
            <person name="Clum A."/>
            <person name="Salamov A."/>
            <person name="Andreopoulos B."/>
            <person name="Cheng J.F."/>
            <person name="Woyke T."/>
            <person name="Pelin A."/>
            <person name="Henrissat B."/>
            <person name="Reynolds N.K."/>
            <person name="Benny G.L."/>
            <person name="Smith M.E."/>
            <person name="James T.Y."/>
            <person name="Grigoriev I.V."/>
        </authorList>
    </citation>
    <scope>NUCLEOTIDE SEQUENCE [LARGE SCALE GENOMIC DNA]</scope>
</reference>
<keyword evidence="14" id="KW-1185">Reference proteome</keyword>
<keyword evidence="6" id="KW-0547">Nucleotide-binding</keyword>
<dbReference type="GO" id="GO:0005777">
    <property type="term" value="C:peroxisome"/>
    <property type="evidence" value="ECO:0007669"/>
    <property type="project" value="TreeGrafter"/>
</dbReference>
<organism evidence="13 14">
    <name type="scientific">Blyttiomyces helicus</name>
    <dbReference type="NCBI Taxonomy" id="388810"/>
    <lineage>
        <taxon>Eukaryota</taxon>
        <taxon>Fungi</taxon>
        <taxon>Fungi incertae sedis</taxon>
        <taxon>Chytridiomycota</taxon>
        <taxon>Chytridiomycota incertae sedis</taxon>
        <taxon>Chytridiomycetes</taxon>
        <taxon>Chytridiomycetes incertae sedis</taxon>
        <taxon>Blyttiomyces</taxon>
    </lineage>
</organism>
<dbReference type="PANTHER" id="PTHR31814:SF2">
    <property type="entry name" value="PHOSPHOMEVALONATE KINASE"/>
    <property type="match status" value="1"/>
</dbReference>
<dbReference type="OrthoDB" id="10262935at2759"/>
<keyword evidence="5" id="KW-0808">Transferase</keyword>
<evidence type="ECO:0000256" key="12">
    <source>
        <dbReference type="ARBA" id="ARBA00029326"/>
    </source>
</evidence>
<dbReference type="GO" id="GO:0006696">
    <property type="term" value="P:ergosterol biosynthetic process"/>
    <property type="evidence" value="ECO:0007669"/>
    <property type="project" value="TreeGrafter"/>
</dbReference>
<dbReference type="Gene3D" id="3.30.70.890">
    <property type="entry name" value="GHMP kinase, C-terminal domain"/>
    <property type="match status" value="1"/>
</dbReference>
<evidence type="ECO:0000256" key="2">
    <source>
        <dbReference type="ARBA" id="ARBA00006495"/>
    </source>
</evidence>
<comment type="pathway">
    <text evidence="1">Isoprenoid biosynthesis; isopentenyl diphosphate biosynthesis via mevalonate pathway; isopentenyl diphosphate from (R)-mevalonate: step 2/3.</text>
</comment>
<keyword evidence="10" id="KW-0443">Lipid metabolism</keyword>
<evidence type="ECO:0000313" key="14">
    <source>
        <dbReference type="Proteomes" id="UP000269721"/>
    </source>
</evidence>
<accession>A0A4P9WBR1</accession>
<name>A0A4P9WBR1_9FUNG</name>
<dbReference type="InterPro" id="IPR014721">
    <property type="entry name" value="Ribsml_uS5_D2-typ_fold_subgr"/>
</dbReference>
<evidence type="ECO:0000256" key="10">
    <source>
        <dbReference type="ARBA" id="ARBA00023098"/>
    </source>
</evidence>
<gene>
    <name evidence="13" type="ORF">BDK51DRAFT_37793</name>
</gene>
<evidence type="ECO:0000256" key="8">
    <source>
        <dbReference type="ARBA" id="ARBA00022840"/>
    </source>
</evidence>
<dbReference type="PANTHER" id="PTHR31814">
    <property type="match status" value="1"/>
</dbReference>
<evidence type="ECO:0000256" key="6">
    <source>
        <dbReference type="ARBA" id="ARBA00022741"/>
    </source>
</evidence>
<evidence type="ECO:0000256" key="4">
    <source>
        <dbReference type="ARBA" id="ARBA00022516"/>
    </source>
</evidence>
<dbReference type="Proteomes" id="UP000269721">
    <property type="component" value="Unassembled WGS sequence"/>
</dbReference>
<sequence length="374" mass="39610">MRTVSCHFPTQLAQTSLPLTSASLASLPPFCPVLSRIATVHKTGLGSSAAMITSLTGALLHHLGALTLPPLIPSSAPTSASTRSLTIVHNVAQFCHCLAQGKIGSGFDVSAAVHGTHVYRRFAPRVLEGLMPRAADPLAGGEIYKVVEPANVEWDGEVRPFALPPSFHLLLADIDAGSSTPKLVSQVLSWRAREPFEAKQLWARLDSSNTAVANAFTRLSGLAVSHAAEYAAVVAQCAKLVAPWHHVTVGDEERPILQALKELHHAFLTVRACMRELSTKANVPIEPEEQTRLLNACMAVPGVIMAGVPGAGGMDAIFCITLEEGARLAVEAAWSGWKEMSAGPLLARQSSGGLGVVDERSAEAVDVARAVRQR</sequence>
<dbReference type="EC" id="2.7.4.2" evidence="3"/>
<comment type="similarity">
    <text evidence="2">Belongs to the GHMP kinase family. Mevalonate kinase subfamily.</text>
</comment>
<dbReference type="InterPro" id="IPR020568">
    <property type="entry name" value="Ribosomal_Su5_D2-typ_SF"/>
</dbReference>
<dbReference type="PIRSF" id="PIRSF017288">
    <property type="entry name" value="PMK_GHMP_euk"/>
    <property type="match status" value="1"/>
</dbReference>
<dbReference type="InterPro" id="IPR035102">
    <property type="entry name" value="Phosphomevalonate_kinase"/>
</dbReference>
<dbReference type="SUPFAM" id="SSF54211">
    <property type="entry name" value="Ribosomal protein S5 domain 2-like"/>
    <property type="match status" value="1"/>
</dbReference>
<dbReference type="GO" id="GO:0010142">
    <property type="term" value="P:farnesyl diphosphate biosynthetic process, mevalonate pathway"/>
    <property type="evidence" value="ECO:0007669"/>
    <property type="project" value="TreeGrafter"/>
</dbReference>
<evidence type="ECO:0000256" key="1">
    <source>
        <dbReference type="ARBA" id="ARBA00005017"/>
    </source>
</evidence>
<keyword evidence="4" id="KW-0444">Lipid biosynthesis</keyword>
<keyword evidence="7" id="KW-0418">Kinase</keyword>
<dbReference type="InterPro" id="IPR016005">
    <property type="entry name" value="Erg8"/>
</dbReference>
<evidence type="ECO:0000256" key="7">
    <source>
        <dbReference type="ARBA" id="ARBA00022777"/>
    </source>
</evidence>
<keyword evidence="8" id="KW-0067">ATP-binding</keyword>
<dbReference type="GO" id="GO:0004631">
    <property type="term" value="F:phosphomevalonate kinase activity"/>
    <property type="evidence" value="ECO:0007669"/>
    <property type="project" value="UniProtKB-EC"/>
</dbReference>
<evidence type="ECO:0000313" key="13">
    <source>
        <dbReference type="EMBL" id="RKO88993.1"/>
    </source>
</evidence>
<keyword evidence="11" id="KW-0753">Steroid metabolism</keyword>
<proteinExistence type="inferred from homology"/>
<evidence type="ECO:0000256" key="5">
    <source>
        <dbReference type="ARBA" id="ARBA00022679"/>
    </source>
</evidence>
<evidence type="ECO:0000256" key="11">
    <source>
        <dbReference type="ARBA" id="ARBA00023221"/>
    </source>
</evidence>
<protein>
    <recommendedName>
        <fullName evidence="3">phosphomevalonate kinase</fullName>
        <ecNumber evidence="3">2.7.4.2</ecNumber>
    </recommendedName>
</protein>
<comment type="catalytic activity">
    <reaction evidence="12">
        <text>(R)-5-phosphomevalonate + ATP = (R)-5-diphosphomevalonate + ADP</text>
        <dbReference type="Rhea" id="RHEA:16341"/>
        <dbReference type="ChEBI" id="CHEBI:30616"/>
        <dbReference type="ChEBI" id="CHEBI:57557"/>
        <dbReference type="ChEBI" id="CHEBI:58146"/>
        <dbReference type="ChEBI" id="CHEBI:456216"/>
        <dbReference type="EC" id="2.7.4.2"/>
    </reaction>
    <physiologicalReaction direction="left-to-right" evidence="12">
        <dbReference type="Rhea" id="RHEA:16342"/>
    </physiologicalReaction>
</comment>
<dbReference type="Gene3D" id="3.30.230.10">
    <property type="match status" value="1"/>
</dbReference>
<evidence type="ECO:0000256" key="9">
    <source>
        <dbReference type="ARBA" id="ARBA00022955"/>
    </source>
</evidence>
<evidence type="ECO:0000256" key="3">
    <source>
        <dbReference type="ARBA" id="ARBA00012958"/>
    </source>
</evidence>